<comment type="caution">
    <text evidence="1">The sequence shown here is derived from an EMBL/GenBank/DDBJ whole genome shotgun (WGS) entry which is preliminary data.</text>
</comment>
<gene>
    <name evidence="1" type="ORF">K1T71_014475</name>
</gene>
<keyword evidence="2" id="KW-1185">Reference proteome</keyword>
<name>A0ACC1CEI6_9NEOP</name>
<reference evidence="1 2" key="1">
    <citation type="journal article" date="2021" name="Front. Genet.">
        <title>Chromosome-Level Genome Assembly Reveals Significant Gene Expansion in the Toll and IMD Signaling Pathways of Dendrolimus kikuchii.</title>
        <authorList>
            <person name="Zhou J."/>
            <person name="Wu P."/>
            <person name="Xiong Z."/>
            <person name="Liu N."/>
            <person name="Zhao N."/>
            <person name="Ji M."/>
            <person name="Qiu Y."/>
            <person name="Yang B."/>
        </authorList>
    </citation>
    <scope>NUCLEOTIDE SEQUENCE [LARGE SCALE GENOMIC DNA]</scope>
    <source>
        <strain evidence="1">Ann1</strain>
    </source>
</reference>
<accession>A0ACC1CEI6</accession>
<sequence>MLNVLVFIFLYIGTITTAAKDDVASSTKSSKKYCIAPGYATSEWVRIDGTPISPGSQAYQSFYIILTCSEGYKLTGRKVGRCVDGEYVEFPGECSPEDEYTAANDPALSSSLCYVSEHPKHGSYEATGSSHPEIWHAYYDVRLKYKCNQGYELQGSIDVRCEEGKWYGDVPTCVSKYGYLADPLETGISRNLPYCKAPDTLKHGSFTIHGDVHPDIPDAHTKFYLDITCNKGYQLYGERFISCKGGKWSAEMPLCGLPCNLKKDPRVDYMCETKKGSKICNDYVRPGDIVSPKCKDNITRDDLTVMRCGENGYFDRVVTCAREDMAVECGLITVSDGLIIGGFEVERGEVPWHAGIYTKTTKPYMQICGGTIVTSTSVISAAHCFWSDNTNTKPPSDYVVAAGKIYRPWNDVNDIYAQKSEVMDIKIPILYFGSSANYQNDIAVLKLVTAIAFNRFVRPICLDFNEETHWNQLDDASRKDTLTGRRCAKATAAAA</sequence>
<protein>
    <submittedName>
        <fullName evidence="1">Uncharacterized protein</fullName>
    </submittedName>
</protein>
<evidence type="ECO:0000313" key="2">
    <source>
        <dbReference type="Proteomes" id="UP000824533"/>
    </source>
</evidence>
<evidence type="ECO:0000313" key="1">
    <source>
        <dbReference type="EMBL" id="KAJ0169869.1"/>
    </source>
</evidence>
<dbReference type="Proteomes" id="UP000824533">
    <property type="component" value="Linkage Group LG29"/>
</dbReference>
<dbReference type="EMBL" id="CM034415">
    <property type="protein sequence ID" value="KAJ0169869.1"/>
    <property type="molecule type" value="Genomic_DNA"/>
</dbReference>
<proteinExistence type="predicted"/>
<organism evidence="1 2">
    <name type="scientific">Dendrolimus kikuchii</name>
    <dbReference type="NCBI Taxonomy" id="765133"/>
    <lineage>
        <taxon>Eukaryota</taxon>
        <taxon>Metazoa</taxon>
        <taxon>Ecdysozoa</taxon>
        <taxon>Arthropoda</taxon>
        <taxon>Hexapoda</taxon>
        <taxon>Insecta</taxon>
        <taxon>Pterygota</taxon>
        <taxon>Neoptera</taxon>
        <taxon>Endopterygota</taxon>
        <taxon>Lepidoptera</taxon>
        <taxon>Glossata</taxon>
        <taxon>Ditrysia</taxon>
        <taxon>Bombycoidea</taxon>
        <taxon>Lasiocampidae</taxon>
        <taxon>Dendrolimus</taxon>
    </lineage>
</organism>